<keyword evidence="5 7" id="KW-0472">Membrane</keyword>
<feature type="transmembrane region" description="Helical" evidence="7">
    <location>
        <begin position="35"/>
        <end position="54"/>
    </location>
</feature>
<feature type="transmembrane region" description="Helical" evidence="7">
    <location>
        <begin position="109"/>
        <end position="131"/>
    </location>
</feature>
<feature type="transmembrane region" description="Helical" evidence="7">
    <location>
        <begin position="203"/>
        <end position="222"/>
    </location>
</feature>
<organism evidence="8">
    <name type="scientific">freshwater metagenome</name>
    <dbReference type="NCBI Taxonomy" id="449393"/>
    <lineage>
        <taxon>unclassified sequences</taxon>
        <taxon>metagenomes</taxon>
        <taxon>ecological metagenomes</taxon>
    </lineage>
</organism>
<feature type="transmembrane region" description="Helical" evidence="7">
    <location>
        <begin position="243"/>
        <end position="267"/>
    </location>
</feature>
<evidence type="ECO:0000256" key="4">
    <source>
        <dbReference type="ARBA" id="ARBA00022989"/>
    </source>
</evidence>
<keyword evidence="3 7" id="KW-0812">Transmembrane</keyword>
<evidence type="ECO:0000256" key="2">
    <source>
        <dbReference type="ARBA" id="ARBA00022475"/>
    </source>
</evidence>
<feature type="transmembrane region" description="Helical" evidence="7">
    <location>
        <begin position="358"/>
        <end position="380"/>
    </location>
</feature>
<keyword evidence="2" id="KW-1003">Cell membrane</keyword>
<dbReference type="PANTHER" id="PTHR30250:SF11">
    <property type="entry name" value="O-ANTIGEN TRANSPORTER-RELATED"/>
    <property type="match status" value="1"/>
</dbReference>
<evidence type="ECO:0000256" key="1">
    <source>
        <dbReference type="ARBA" id="ARBA00004651"/>
    </source>
</evidence>
<dbReference type="AlphaFoldDB" id="A0A6J6RIQ8"/>
<evidence type="ECO:0000313" key="8">
    <source>
        <dbReference type="EMBL" id="CAB4720925.1"/>
    </source>
</evidence>
<feature type="transmembrane region" description="Helical" evidence="7">
    <location>
        <begin position="387"/>
        <end position="408"/>
    </location>
</feature>
<keyword evidence="4 7" id="KW-1133">Transmembrane helix</keyword>
<dbReference type="EMBL" id="CAFBLR010000089">
    <property type="protein sequence ID" value="CAB4876263.1"/>
    <property type="molecule type" value="Genomic_DNA"/>
</dbReference>
<feature type="transmembrane region" description="Helical" evidence="7">
    <location>
        <begin position="414"/>
        <end position="433"/>
    </location>
</feature>
<evidence type="ECO:0000256" key="6">
    <source>
        <dbReference type="SAM" id="MobiDB-lite"/>
    </source>
</evidence>
<evidence type="ECO:0000256" key="7">
    <source>
        <dbReference type="SAM" id="Phobius"/>
    </source>
</evidence>
<proteinExistence type="predicted"/>
<dbReference type="GO" id="GO:0005886">
    <property type="term" value="C:plasma membrane"/>
    <property type="evidence" value="ECO:0007669"/>
    <property type="project" value="UniProtKB-SubCell"/>
</dbReference>
<sequence length="459" mass="48175">MSGDVSPPLPSRSSTGPAGGHPVRRLLERLPLPEGTLPVGVGLLIGGLASFAFFRVGKFALGSEESFKPVTGLWFATFALAPGFFLPLEQELGRALAARRALGQGGRPVVRRVLALGAIIAVVVVVGLIVAGPWLRSEYFRGSWAMVVSLVIAIIAYAPTHLARGICAGTGRFRAYGIVLGADGLMRVVFCLILAAFSVKAVGAYGMGVALAPLVGVGIVLWQRELRTEPGPKASWSEVTPNLGWLLVGSVMAALLVNAAPLALSIIAEPSQDAIVTRFGYGVILARIPLFLFQAVQAALLPRLARLATKGEMHEFRRGFLRLLGIVGAVGIVGTGAAFVFGPFAVRTLYDASLTSRTLAVLALGSVFYMVALATAQAVIALRGHSLVALGWTIGVTVFIVVTIVAGNDPFRRVELGTLFGSAAAMFTFLIALRSRLRSGARPDEGSIMEAITDLPVEG</sequence>
<dbReference type="PANTHER" id="PTHR30250">
    <property type="entry name" value="PST FAMILY PREDICTED COLANIC ACID TRANSPORTER"/>
    <property type="match status" value="1"/>
</dbReference>
<feature type="transmembrane region" description="Helical" evidence="7">
    <location>
        <begin position="279"/>
        <end position="302"/>
    </location>
</feature>
<name>A0A6J6RIQ8_9ZZZZ</name>
<evidence type="ECO:0000313" key="11">
    <source>
        <dbReference type="EMBL" id="CAB5068720.1"/>
    </source>
</evidence>
<evidence type="ECO:0000256" key="3">
    <source>
        <dbReference type="ARBA" id="ARBA00022692"/>
    </source>
</evidence>
<dbReference type="EMBL" id="CAFBQP010000157">
    <property type="protein sequence ID" value="CAB5068720.1"/>
    <property type="molecule type" value="Genomic_DNA"/>
</dbReference>
<protein>
    <submittedName>
        <fullName evidence="8">Unannotated protein</fullName>
    </submittedName>
</protein>
<evidence type="ECO:0000313" key="9">
    <source>
        <dbReference type="EMBL" id="CAB4756193.1"/>
    </source>
</evidence>
<dbReference type="EMBL" id="CAEZXX010000137">
    <property type="protein sequence ID" value="CAB4720925.1"/>
    <property type="molecule type" value="Genomic_DNA"/>
</dbReference>
<feature type="transmembrane region" description="Helical" evidence="7">
    <location>
        <begin position="175"/>
        <end position="197"/>
    </location>
</feature>
<evidence type="ECO:0000256" key="5">
    <source>
        <dbReference type="ARBA" id="ARBA00023136"/>
    </source>
</evidence>
<feature type="region of interest" description="Disordered" evidence="6">
    <location>
        <begin position="1"/>
        <end position="23"/>
    </location>
</feature>
<reference evidence="8" key="1">
    <citation type="submission" date="2020-05" db="EMBL/GenBank/DDBJ databases">
        <authorList>
            <person name="Chiriac C."/>
            <person name="Salcher M."/>
            <person name="Ghai R."/>
            <person name="Kavagutti S V."/>
        </authorList>
    </citation>
    <scope>NUCLEOTIDE SEQUENCE</scope>
</reference>
<gene>
    <name evidence="8" type="ORF">UFOPK2602_01731</name>
    <name evidence="9" type="ORF">UFOPK2806_01333</name>
    <name evidence="10" type="ORF">UFOPK3417_01016</name>
    <name evidence="11" type="ORF">UFOPK4306_02494</name>
</gene>
<accession>A0A6J6RIQ8</accession>
<comment type="subcellular location">
    <subcellularLocation>
        <location evidence="1">Cell membrane</location>
        <topology evidence="1">Multi-pass membrane protein</topology>
    </subcellularLocation>
</comment>
<dbReference type="EMBL" id="CAEZYY010000016">
    <property type="protein sequence ID" value="CAB4756193.1"/>
    <property type="molecule type" value="Genomic_DNA"/>
</dbReference>
<feature type="transmembrane region" description="Helical" evidence="7">
    <location>
        <begin position="323"/>
        <end position="346"/>
    </location>
</feature>
<evidence type="ECO:0000313" key="10">
    <source>
        <dbReference type="EMBL" id="CAB4876263.1"/>
    </source>
</evidence>
<dbReference type="InterPro" id="IPR050833">
    <property type="entry name" value="Poly_Biosynth_Transport"/>
</dbReference>
<feature type="transmembrane region" description="Helical" evidence="7">
    <location>
        <begin position="143"/>
        <end position="163"/>
    </location>
</feature>